<keyword evidence="3" id="KW-1185">Reference proteome</keyword>
<dbReference type="RefSeq" id="WP_167475224.1">
    <property type="nucleotide sequence ID" value="NZ_CP046172.1"/>
</dbReference>
<dbReference type="EMBL" id="CP046172">
    <property type="protein sequence ID" value="QIS12551.1"/>
    <property type="molecule type" value="Genomic_DNA"/>
</dbReference>
<keyword evidence="1" id="KW-0812">Transmembrane</keyword>
<dbReference type="Proteomes" id="UP000503540">
    <property type="component" value="Chromosome"/>
</dbReference>
<protein>
    <recommendedName>
        <fullName evidence="4">Neurotransmitter-gated ion-channel ligand-binding domain-containing protein</fullName>
    </recommendedName>
</protein>
<dbReference type="KEGG" id="nah:F5544_23460"/>
<evidence type="ECO:0008006" key="4">
    <source>
        <dbReference type="Google" id="ProtNLM"/>
    </source>
</evidence>
<sequence>MALKTAPAPTRRRTRKQVRPLWLWLASAAISLCFTAITVHTWIDAADHSTPITSRGVTVPNAAAANRVIAKRFAARRPVYLIPTGVLLHSIEFVNSNNVKVTGHIWQRIPPSLPDEVARGVMLPEADDTHPLKPAFDFTEGADHIIGWSFTATLRQQFDYRDYPLDHQDVWLRMRPDDLAHPVQLIPDFKAYPPWNPTAMHGLDPGLLFGEWQPHYTTFSLEHLEYGLSDQLAMQADELYFNVGVSRGLLGPTIGRIVPVVLLAILMFLSLFVITTDPDRRLVSGFTAFAIIGFAVTTVLVVAVNDNGARTETGSAGIAYIEFWYFTLYLMTLLVAVNATLLVAGGLRGLIAWRENLLPKLLFWPLFTGVMLAATIGCLGI</sequence>
<evidence type="ECO:0000256" key="1">
    <source>
        <dbReference type="SAM" id="Phobius"/>
    </source>
</evidence>
<gene>
    <name evidence="2" type="ORF">F5544_23460</name>
</gene>
<feature type="transmembrane region" description="Helical" evidence="1">
    <location>
        <begin position="257"/>
        <end position="275"/>
    </location>
</feature>
<reference evidence="2 3" key="1">
    <citation type="journal article" date="2019" name="ACS Chem. Biol.">
        <title>Identification and Mobilization of a Cryptic Antibiotic Biosynthesis Gene Locus from a Human-Pathogenic Nocardia Isolate.</title>
        <authorList>
            <person name="Herisse M."/>
            <person name="Ishida K."/>
            <person name="Porter J.L."/>
            <person name="Howden B."/>
            <person name="Hertweck C."/>
            <person name="Stinear T.P."/>
            <person name="Pidot S.J."/>
        </authorList>
    </citation>
    <scope>NUCLEOTIDE SEQUENCE [LARGE SCALE GENOMIC DNA]</scope>
    <source>
        <strain evidence="2 3">AUSMDU00012717</strain>
    </source>
</reference>
<keyword evidence="1" id="KW-0472">Membrane</keyword>
<feature type="transmembrane region" description="Helical" evidence="1">
    <location>
        <begin position="282"/>
        <end position="303"/>
    </location>
</feature>
<feature type="transmembrane region" description="Helical" evidence="1">
    <location>
        <begin position="21"/>
        <end position="43"/>
    </location>
</feature>
<name>A0A6G9YH84_9NOCA</name>
<accession>A0A6G9YH84</accession>
<keyword evidence="1" id="KW-1133">Transmembrane helix</keyword>
<evidence type="ECO:0000313" key="2">
    <source>
        <dbReference type="EMBL" id="QIS12551.1"/>
    </source>
</evidence>
<dbReference type="AlphaFoldDB" id="A0A6G9YH84"/>
<evidence type="ECO:0000313" key="3">
    <source>
        <dbReference type="Proteomes" id="UP000503540"/>
    </source>
</evidence>
<feature type="transmembrane region" description="Helical" evidence="1">
    <location>
        <begin position="357"/>
        <end position="376"/>
    </location>
</feature>
<organism evidence="2 3">
    <name type="scientific">Nocardia arthritidis</name>
    <dbReference type="NCBI Taxonomy" id="228602"/>
    <lineage>
        <taxon>Bacteria</taxon>
        <taxon>Bacillati</taxon>
        <taxon>Actinomycetota</taxon>
        <taxon>Actinomycetes</taxon>
        <taxon>Mycobacteriales</taxon>
        <taxon>Nocardiaceae</taxon>
        <taxon>Nocardia</taxon>
    </lineage>
</organism>
<feature type="transmembrane region" description="Helical" evidence="1">
    <location>
        <begin position="323"/>
        <end position="345"/>
    </location>
</feature>
<proteinExistence type="predicted"/>